<evidence type="ECO:0000313" key="18">
    <source>
        <dbReference type="Proteomes" id="UP000198287"/>
    </source>
</evidence>
<comment type="cofactor">
    <cofactor evidence="1">
        <name>Zn(2+)</name>
        <dbReference type="ChEBI" id="CHEBI:29105"/>
    </cofactor>
</comment>
<dbReference type="Gene3D" id="3.40.630.10">
    <property type="entry name" value="Zn peptidases"/>
    <property type="match status" value="1"/>
</dbReference>
<evidence type="ECO:0000259" key="16">
    <source>
        <dbReference type="PROSITE" id="PS52035"/>
    </source>
</evidence>
<dbReference type="Gene3D" id="3.30.70.340">
    <property type="entry name" value="Metallocarboxypeptidase-like"/>
    <property type="match status" value="1"/>
</dbReference>
<accession>A0A226D8I5</accession>
<dbReference type="GO" id="GO:0004181">
    <property type="term" value="F:metallocarboxypeptidase activity"/>
    <property type="evidence" value="ECO:0007669"/>
    <property type="project" value="InterPro"/>
</dbReference>
<dbReference type="PROSITE" id="PS00132">
    <property type="entry name" value="CARBOXYPEPT_ZN_1"/>
    <property type="match status" value="1"/>
</dbReference>
<dbReference type="OMA" id="HMDVHAY"/>
<dbReference type="GO" id="GO:0008270">
    <property type="term" value="F:zinc ion binding"/>
    <property type="evidence" value="ECO:0007669"/>
    <property type="project" value="InterPro"/>
</dbReference>
<evidence type="ECO:0000256" key="9">
    <source>
        <dbReference type="ARBA" id="ARBA00022801"/>
    </source>
</evidence>
<comment type="similarity">
    <text evidence="3 14">Belongs to the peptidase M14 family.</text>
</comment>
<reference evidence="17 18" key="1">
    <citation type="submission" date="2015-12" db="EMBL/GenBank/DDBJ databases">
        <title>The genome of Folsomia candida.</title>
        <authorList>
            <person name="Faddeeva A."/>
            <person name="Derks M.F."/>
            <person name="Anvar Y."/>
            <person name="Smit S."/>
            <person name="Van Straalen N."/>
            <person name="Roelofs D."/>
        </authorList>
    </citation>
    <scope>NUCLEOTIDE SEQUENCE [LARGE SCALE GENOMIC DNA]</scope>
    <source>
        <strain evidence="17 18">VU population</strain>
        <tissue evidence="17">Whole body</tissue>
    </source>
</reference>
<dbReference type="PANTHER" id="PTHR11705:SF91">
    <property type="entry name" value="FI01817P-RELATED"/>
    <property type="match status" value="1"/>
</dbReference>
<evidence type="ECO:0000256" key="13">
    <source>
        <dbReference type="ARBA" id="ARBA00057299"/>
    </source>
</evidence>
<keyword evidence="11" id="KW-0482">Metalloprotease</keyword>
<comment type="function">
    <text evidence="13">Involved in the digestion of the blood meal.</text>
</comment>
<dbReference type="OrthoDB" id="3626597at2759"/>
<feature type="domain" description="Peptidase M14" evidence="16">
    <location>
        <begin position="162"/>
        <end position="463"/>
    </location>
</feature>
<name>A0A226D8I5_FOLCA</name>
<dbReference type="Pfam" id="PF02244">
    <property type="entry name" value="Propep_M14"/>
    <property type="match status" value="1"/>
</dbReference>
<dbReference type="SUPFAM" id="SSF54897">
    <property type="entry name" value="Protease propeptides/inhibitors"/>
    <property type="match status" value="1"/>
</dbReference>
<dbReference type="Pfam" id="PF00246">
    <property type="entry name" value="Peptidase_M14"/>
    <property type="match status" value="1"/>
</dbReference>
<dbReference type="PANTHER" id="PTHR11705">
    <property type="entry name" value="PROTEASE FAMILY M14 CARBOXYPEPTIDASE A,B"/>
    <property type="match status" value="1"/>
</dbReference>
<sequence length="472" mass="53318">MHKTSLHFMTTYSFTTLFCGWTTFFIFFMMEAVPNYGSPLTYALPALTCIFSVLRDSPTGHKSYQGYQIMRISNISSNVMGFKILEELYNSDVLFDFMTRPSMKEPTDVMLCPEQVQNVKKIFAQFHIPYEIMVPDVETELNAELKANNLILRKSEGMNWNAYQRLSTIHGWMDSMAEKYPALVSVETYGLSTEGRPMKLMKITTGGTRTKPAVWLDGGIHAREWISPATVTYIANELIQQAIRGGPEYRLVNAVDWFIVPNINPDGYEYSHTNDRLWRKTRSNDGSFMANVFGCLGTDPNRNWEYKWGGKGTSKNPCSSQYHGPKAASEPEISLSQAYILERKDQLKLVLTFHSYSQMIFTPWGYDYVPLEDKEELENVGRQAAKALEAVHGTKYQVGASPDLLYPAAGGTEDFAKGVAGIKFAYCYELRDTGKHGFNLPPDQIIPTGEETFASVKAIVEGVMSYHQVDGF</sequence>
<dbReference type="GO" id="GO:0006508">
    <property type="term" value="P:proteolysis"/>
    <property type="evidence" value="ECO:0007669"/>
    <property type="project" value="UniProtKB-KW"/>
</dbReference>
<keyword evidence="10" id="KW-0862">Zinc</keyword>
<evidence type="ECO:0000256" key="12">
    <source>
        <dbReference type="ARBA" id="ARBA00023157"/>
    </source>
</evidence>
<keyword evidence="4" id="KW-0964">Secreted</keyword>
<comment type="subcellular location">
    <subcellularLocation>
        <location evidence="2">Secreted</location>
    </subcellularLocation>
</comment>
<evidence type="ECO:0000256" key="11">
    <source>
        <dbReference type="ARBA" id="ARBA00023049"/>
    </source>
</evidence>
<keyword evidence="7" id="KW-0479">Metal-binding</keyword>
<evidence type="ECO:0000256" key="15">
    <source>
        <dbReference type="SAM" id="Phobius"/>
    </source>
</evidence>
<evidence type="ECO:0000256" key="3">
    <source>
        <dbReference type="ARBA" id="ARBA00005988"/>
    </source>
</evidence>
<evidence type="ECO:0000256" key="4">
    <source>
        <dbReference type="ARBA" id="ARBA00022525"/>
    </source>
</evidence>
<keyword evidence="18" id="KW-1185">Reference proteome</keyword>
<dbReference type="AlphaFoldDB" id="A0A226D8I5"/>
<proteinExistence type="inferred from homology"/>
<dbReference type="EMBL" id="LNIX01000033">
    <property type="protein sequence ID" value="OXA40566.1"/>
    <property type="molecule type" value="Genomic_DNA"/>
</dbReference>
<evidence type="ECO:0000256" key="5">
    <source>
        <dbReference type="ARBA" id="ARBA00022645"/>
    </source>
</evidence>
<comment type="caution">
    <text evidence="17">The sequence shown here is derived from an EMBL/GenBank/DDBJ whole genome shotgun (WGS) entry which is preliminary data.</text>
</comment>
<organism evidence="17 18">
    <name type="scientific">Folsomia candida</name>
    <name type="common">Springtail</name>
    <dbReference type="NCBI Taxonomy" id="158441"/>
    <lineage>
        <taxon>Eukaryota</taxon>
        <taxon>Metazoa</taxon>
        <taxon>Ecdysozoa</taxon>
        <taxon>Arthropoda</taxon>
        <taxon>Hexapoda</taxon>
        <taxon>Collembola</taxon>
        <taxon>Entomobryomorpha</taxon>
        <taxon>Isotomoidea</taxon>
        <taxon>Isotomidae</taxon>
        <taxon>Proisotominae</taxon>
        <taxon>Folsomia</taxon>
    </lineage>
</organism>
<dbReference type="PRINTS" id="PR00765">
    <property type="entry name" value="CRBOXYPTASEA"/>
</dbReference>
<evidence type="ECO:0000256" key="14">
    <source>
        <dbReference type="PROSITE-ProRule" id="PRU01379"/>
    </source>
</evidence>
<evidence type="ECO:0000313" key="17">
    <source>
        <dbReference type="EMBL" id="OXA40566.1"/>
    </source>
</evidence>
<evidence type="ECO:0000256" key="2">
    <source>
        <dbReference type="ARBA" id="ARBA00004613"/>
    </source>
</evidence>
<evidence type="ECO:0000256" key="10">
    <source>
        <dbReference type="ARBA" id="ARBA00022833"/>
    </source>
</evidence>
<keyword evidence="9" id="KW-0378">Hydrolase</keyword>
<evidence type="ECO:0000256" key="7">
    <source>
        <dbReference type="ARBA" id="ARBA00022723"/>
    </source>
</evidence>
<evidence type="ECO:0000256" key="1">
    <source>
        <dbReference type="ARBA" id="ARBA00001947"/>
    </source>
</evidence>
<dbReference type="CDD" id="cd03860">
    <property type="entry name" value="M14_CP_A-B_like"/>
    <property type="match status" value="1"/>
</dbReference>
<keyword evidence="8" id="KW-0732">Signal</keyword>
<keyword evidence="5 17" id="KW-0121">Carboxypeptidase</keyword>
<dbReference type="FunFam" id="3.40.630.10:FF:000040">
    <property type="entry name" value="zinc carboxypeptidase"/>
    <property type="match status" value="1"/>
</dbReference>
<dbReference type="GO" id="GO:0005615">
    <property type="term" value="C:extracellular space"/>
    <property type="evidence" value="ECO:0007669"/>
    <property type="project" value="TreeGrafter"/>
</dbReference>
<dbReference type="SMART" id="SM00631">
    <property type="entry name" value="Zn_pept"/>
    <property type="match status" value="1"/>
</dbReference>
<gene>
    <name evidence="17" type="ORF">Fcan01_24693</name>
</gene>
<feature type="active site" description="Proton donor/acceptor" evidence="14">
    <location>
        <position position="429"/>
    </location>
</feature>
<dbReference type="InterPro" id="IPR000834">
    <property type="entry name" value="Peptidase_M14"/>
</dbReference>
<dbReference type="Proteomes" id="UP000198287">
    <property type="component" value="Unassembled WGS sequence"/>
</dbReference>
<evidence type="ECO:0000256" key="6">
    <source>
        <dbReference type="ARBA" id="ARBA00022670"/>
    </source>
</evidence>
<dbReference type="InterPro" id="IPR003146">
    <property type="entry name" value="M14A_act_pep"/>
</dbReference>
<keyword evidence="15" id="KW-0472">Membrane</keyword>
<evidence type="ECO:0000256" key="8">
    <source>
        <dbReference type="ARBA" id="ARBA00022729"/>
    </source>
</evidence>
<dbReference type="SUPFAM" id="SSF53187">
    <property type="entry name" value="Zn-dependent exopeptidases"/>
    <property type="match status" value="1"/>
</dbReference>
<keyword evidence="15" id="KW-1133">Transmembrane helix</keyword>
<keyword evidence="15" id="KW-0812">Transmembrane</keyword>
<feature type="transmembrane region" description="Helical" evidence="15">
    <location>
        <begin position="12"/>
        <end position="30"/>
    </location>
</feature>
<dbReference type="InterPro" id="IPR036990">
    <property type="entry name" value="M14A-like_propep"/>
</dbReference>
<dbReference type="PROSITE" id="PS52035">
    <property type="entry name" value="PEPTIDASE_M14"/>
    <property type="match status" value="1"/>
</dbReference>
<dbReference type="InterPro" id="IPR057246">
    <property type="entry name" value="CARBOXYPEPT_ZN_1"/>
</dbReference>
<keyword evidence="12" id="KW-1015">Disulfide bond</keyword>
<protein>
    <submittedName>
        <fullName evidence="17">Carboxypeptidase B</fullName>
    </submittedName>
</protein>
<keyword evidence="6" id="KW-0645">Protease</keyword>